<gene>
    <name evidence="1" type="ORF">CNE99_04945</name>
</gene>
<dbReference type="PANTHER" id="PTHR20883">
    <property type="entry name" value="PHYTANOYL-COA DIOXYGENASE DOMAIN CONTAINING 1"/>
    <property type="match status" value="1"/>
</dbReference>
<dbReference type="Gene3D" id="2.60.120.620">
    <property type="entry name" value="q2cbj1_9rhob like domain"/>
    <property type="match status" value="1"/>
</dbReference>
<protein>
    <submittedName>
        <fullName evidence="1">Phytanoyl-CoA dioxygenase</fullName>
    </submittedName>
</protein>
<dbReference type="EMBL" id="NTKD01000019">
    <property type="protein sequence ID" value="PDH39796.1"/>
    <property type="molecule type" value="Genomic_DNA"/>
</dbReference>
<dbReference type="InterPro" id="IPR008775">
    <property type="entry name" value="Phytyl_CoA_dOase-like"/>
</dbReference>
<dbReference type="SUPFAM" id="SSF51197">
    <property type="entry name" value="Clavaminate synthase-like"/>
    <property type="match status" value="1"/>
</dbReference>
<dbReference type="Proteomes" id="UP000219327">
    <property type="component" value="Unassembled WGS sequence"/>
</dbReference>
<dbReference type="AlphaFoldDB" id="A0A2A5WUJ9"/>
<evidence type="ECO:0000313" key="2">
    <source>
        <dbReference type="Proteomes" id="UP000219327"/>
    </source>
</evidence>
<evidence type="ECO:0000313" key="1">
    <source>
        <dbReference type="EMBL" id="PDH39796.1"/>
    </source>
</evidence>
<reference evidence="1 2" key="1">
    <citation type="submission" date="2017-08" db="EMBL/GenBank/DDBJ databases">
        <title>Fine stratification of microbial communities through a metagenomic profile of the photic zone.</title>
        <authorList>
            <person name="Haro-Moreno J.M."/>
            <person name="Lopez-Perez M."/>
            <person name="De La Torre J."/>
            <person name="Picazo A."/>
            <person name="Camacho A."/>
            <person name="Rodriguez-Valera F."/>
        </authorList>
    </citation>
    <scope>NUCLEOTIDE SEQUENCE [LARGE SCALE GENOMIC DNA]</scope>
    <source>
        <strain evidence="1">MED-G24</strain>
    </source>
</reference>
<keyword evidence="1" id="KW-0223">Dioxygenase</keyword>
<keyword evidence="1" id="KW-0560">Oxidoreductase</keyword>
<dbReference type="PANTHER" id="PTHR20883:SF46">
    <property type="entry name" value="PHYTANOYL-COA HYDROXYLASE"/>
    <property type="match status" value="1"/>
</dbReference>
<proteinExistence type="predicted"/>
<dbReference type="GO" id="GO:0016706">
    <property type="term" value="F:2-oxoglutarate-dependent dioxygenase activity"/>
    <property type="evidence" value="ECO:0007669"/>
    <property type="project" value="UniProtKB-ARBA"/>
</dbReference>
<name>A0A2A5WUJ9_9GAMM</name>
<sequence length="269" mass="29529">MIESVTTKQINHFRIQGFVHIPGFLAPNELTTWRHEIDAAVKQQRGGQTLDGSPAGSKEGHYANVFLQQMLLSRISEGVRKLMHEPQLGRIACDLSDIDGIRIWHDQALIKEPLANATAFHRDVPYWSFDSRQAISVWVALDDATLQNGCLYFLPGSQHLTDFVPSGIGENMGELTARYPALADIEPIPVPVTAGDAVYIDGMVAHGAGPNMTTGYRRAMTCAYMPDGATFNGKRNILSESYQSSLSIGDTLDNNDELPLIFSRGIAQS</sequence>
<organism evidence="1 2">
    <name type="scientific">OM182 bacterium MED-G24</name>
    <dbReference type="NCBI Taxonomy" id="1986255"/>
    <lineage>
        <taxon>Bacteria</taxon>
        <taxon>Pseudomonadati</taxon>
        <taxon>Pseudomonadota</taxon>
        <taxon>Gammaproteobacteria</taxon>
        <taxon>OMG group</taxon>
        <taxon>OM182 clade</taxon>
    </lineage>
</organism>
<comment type="caution">
    <text evidence="1">The sequence shown here is derived from an EMBL/GenBank/DDBJ whole genome shotgun (WGS) entry which is preliminary data.</text>
</comment>
<dbReference type="GO" id="GO:0005506">
    <property type="term" value="F:iron ion binding"/>
    <property type="evidence" value="ECO:0007669"/>
    <property type="project" value="UniProtKB-ARBA"/>
</dbReference>
<dbReference type="Pfam" id="PF05721">
    <property type="entry name" value="PhyH"/>
    <property type="match status" value="1"/>
</dbReference>
<accession>A0A2A5WUJ9</accession>